<organism evidence="7 8">
    <name type="scientific">Flavobacterium silvaticum</name>
    <dbReference type="NCBI Taxonomy" id="1852020"/>
    <lineage>
        <taxon>Bacteria</taxon>
        <taxon>Pseudomonadati</taxon>
        <taxon>Bacteroidota</taxon>
        <taxon>Flavobacteriia</taxon>
        <taxon>Flavobacteriales</taxon>
        <taxon>Flavobacteriaceae</taxon>
        <taxon>Flavobacterium</taxon>
    </lineage>
</organism>
<evidence type="ECO:0000313" key="7">
    <source>
        <dbReference type="EMBL" id="NMH27737.1"/>
    </source>
</evidence>
<evidence type="ECO:0000256" key="4">
    <source>
        <dbReference type="ARBA" id="ARBA00022801"/>
    </source>
</evidence>
<dbReference type="SUPFAM" id="SSF82171">
    <property type="entry name" value="DPP6 N-terminal domain-like"/>
    <property type="match status" value="1"/>
</dbReference>
<evidence type="ECO:0000256" key="1">
    <source>
        <dbReference type="ARBA" id="ARBA00010040"/>
    </source>
</evidence>
<dbReference type="InterPro" id="IPR001375">
    <property type="entry name" value="Peptidase_S9_cat"/>
</dbReference>
<dbReference type="InterPro" id="IPR011042">
    <property type="entry name" value="6-blade_b-propeller_TolB-like"/>
</dbReference>
<dbReference type="InterPro" id="IPR011659">
    <property type="entry name" value="WD40"/>
</dbReference>
<dbReference type="Proteomes" id="UP000712080">
    <property type="component" value="Unassembled WGS sequence"/>
</dbReference>
<reference evidence="7" key="1">
    <citation type="submission" date="2020-02" db="EMBL/GenBank/DDBJ databases">
        <title>Flavobacterium sp. genome.</title>
        <authorList>
            <person name="Jung H.S."/>
            <person name="Baek J.H."/>
            <person name="Jeon C.O."/>
        </authorList>
    </citation>
    <scope>NUCLEOTIDE SEQUENCE</scope>
    <source>
        <strain evidence="7">SE-s28</strain>
    </source>
</reference>
<proteinExistence type="inferred from homology"/>
<name>A0A972FL95_9FLAO</name>
<feature type="domain" description="Peptidase S9 prolyl oligopeptidase catalytic" evidence="6">
    <location>
        <begin position="410"/>
        <end position="621"/>
    </location>
</feature>
<accession>A0A972FL95</accession>
<evidence type="ECO:0000259" key="6">
    <source>
        <dbReference type="Pfam" id="PF00326"/>
    </source>
</evidence>
<comment type="similarity">
    <text evidence="1">Belongs to the peptidase S9C family.</text>
</comment>
<evidence type="ECO:0000256" key="5">
    <source>
        <dbReference type="ARBA" id="ARBA00022825"/>
    </source>
</evidence>
<dbReference type="PANTHER" id="PTHR42776">
    <property type="entry name" value="SERINE PEPTIDASE S9 FAMILY MEMBER"/>
    <property type="match status" value="1"/>
</dbReference>
<dbReference type="Pfam" id="PF00326">
    <property type="entry name" value="Peptidase_S9"/>
    <property type="match status" value="1"/>
</dbReference>
<evidence type="ECO:0000256" key="2">
    <source>
        <dbReference type="ARBA" id="ARBA00022670"/>
    </source>
</evidence>
<gene>
    <name evidence="7" type="ORF">G6047_06810</name>
</gene>
<protein>
    <submittedName>
        <fullName evidence="7">S9 family peptidase</fullName>
    </submittedName>
</protein>
<dbReference type="GO" id="GO:0004252">
    <property type="term" value="F:serine-type endopeptidase activity"/>
    <property type="evidence" value="ECO:0007669"/>
    <property type="project" value="TreeGrafter"/>
</dbReference>
<dbReference type="SUPFAM" id="SSF53474">
    <property type="entry name" value="alpha/beta-Hydrolases"/>
    <property type="match status" value="1"/>
</dbReference>
<dbReference type="FunFam" id="3.40.50.1820:FF:000028">
    <property type="entry name" value="S9 family peptidase"/>
    <property type="match status" value="1"/>
</dbReference>
<keyword evidence="2" id="KW-0645">Protease</keyword>
<keyword evidence="8" id="KW-1185">Reference proteome</keyword>
<dbReference type="AlphaFoldDB" id="A0A972FL95"/>
<dbReference type="Gene3D" id="3.40.50.1820">
    <property type="entry name" value="alpha/beta hydrolase"/>
    <property type="match status" value="1"/>
</dbReference>
<evidence type="ECO:0000256" key="3">
    <source>
        <dbReference type="ARBA" id="ARBA00022729"/>
    </source>
</evidence>
<dbReference type="InterPro" id="IPR029058">
    <property type="entry name" value="AB_hydrolase_fold"/>
</dbReference>
<dbReference type="Gene3D" id="2.120.10.30">
    <property type="entry name" value="TolB, C-terminal domain"/>
    <property type="match status" value="1"/>
</dbReference>
<comment type="caution">
    <text evidence="7">The sequence shown here is derived from an EMBL/GenBank/DDBJ whole genome shotgun (WGS) entry which is preliminary data.</text>
</comment>
<keyword evidence="3" id="KW-0732">Signal</keyword>
<dbReference type="PANTHER" id="PTHR42776:SF13">
    <property type="entry name" value="DIPEPTIDYL-PEPTIDASE 5"/>
    <property type="match status" value="1"/>
</dbReference>
<dbReference type="EMBL" id="JAAMPU010000102">
    <property type="protein sequence ID" value="NMH27737.1"/>
    <property type="molecule type" value="Genomic_DNA"/>
</dbReference>
<sequence>MSVASAQNKMTPETLWSLGRVSAIGISKDAKNLVYRVSTPNVAENKSASKYYSVPIAGGNATEVSDYKSLVADKNVSSDGKYLLYSDEVKIDKVNGKDFYPELTKSDVQVYNSLDYRHWDTWNTGSFNHVMFRENKSGTTGTDIMKGEAFDSPQKPFGGDEDYIWSPDAKSIIYVSKKKSGTEYAISTNTDIYQYDIASGKTINRSEGNLGYDTHPDFSPQGYLTWLQMKRDGYESDKNDIIVDFNGLKMNLTLNWDGTVDDYKWSPDGKKIYFTAAVDGTKQLFEVNFPGKTKIAVQVNQVTNGDFDVNDIIGFSGDLILLSRGDMNHASELFSYDLGKAKWNQLTTVNKATYDTMALSKTERRYVTTTDGKKMLVWVILPPAFDPNKKYPTLLYCQGGPQSALTQFYSFRWNFQLMAANGYIVVAPNRRGMPGHGVEWNEAISKDWGGQVMRDYLSAIDDVAKEKYVDKARLGCVGASFGGYSVFYLAGIHQKRFKSFISHDGVFNLESMYGTTEEVFFNNWDHGGPYWDKSNTDAQKAYSEFNPINNVAKWDTPIMIVQGGKDYRVPIGQAQEAFQAAQLRGIKSRLLYFPEENHWVTQPQNGMVWQREFFKWLKETL</sequence>
<evidence type="ECO:0000313" key="8">
    <source>
        <dbReference type="Proteomes" id="UP000712080"/>
    </source>
</evidence>
<keyword evidence="4" id="KW-0378">Hydrolase</keyword>
<dbReference type="Pfam" id="PF07676">
    <property type="entry name" value="PD40"/>
    <property type="match status" value="1"/>
</dbReference>
<keyword evidence="5" id="KW-0720">Serine protease</keyword>
<dbReference type="GO" id="GO:0006508">
    <property type="term" value="P:proteolysis"/>
    <property type="evidence" value="ECO:0007669"/>
    <property type="project" value="UniProtKB-KW"/>
</dbReference>